<dbReference type="EMBL" id="SFCC01000002">
    <property type="protein sequence ID" value="RZQ65341.1"/>
    <property type="molecule type" value="Genomic_DNA"/>
</dbReference>
<name>A0A4Q7JBX4_9PSEU</name>
<proteinExistence type="predicted"/>
<keyword evidence="2" id="KW-1185">Reference proteome</keyword>
<organism evidence="1 2">
    <name type="scientific">Amycolatopsis suaedae</name>
    <dbReference type="NCBI Taxonomy" id="2510978"/>
    <lineage>
        <taxon>Bacteria</taxon>
        <taxon>Bacillati</taxon>
        <taxon>Actinomycetota</taxon>
        <taxon>Actinomycetes</taxon>
        <taxon>Pseudonocardiales</taxon>
        <taxon>Pseudonocardiaceae</taxon>
        <taxon>Amycolatopsis</taxon>
    </lineage>
</organism>
<sequence>MSHPLGPLADNLTAYAIYATAQTEMRHAMSLIESGQYEVAADEISSAARAAEVLAQITAPVDSDRSQRWLRVVAARRRFAGLARARATQPSLPAAA</sequence>
<accession>A0A4Q7JBX4</accession>
<dbReference type="OrthoDB" id="3629955at2"/>
<comment type="caution">
    <text evidence="1">The sequence shown here is derived from an EMBL/GenBank/DDBJ whole genome shotgun (WGS) entry which is preliminary data.</text>
</comment>
<evidence type="ECO:0000313" key="1">
    <source>
        <dbReference type="EMBL" id="RZQ65341.1"/>
    </source>
</evidence>
<gene>
    <name evidence="1" type="ORF">EWH70_05545</name>
</gene>
<reference evidence="1 2" key="1">
    <citation type="submission" date="2019-02" db="EMBL/GenBank/DDBJ databases">
        <title>Draft genome sequence of Amycolatopsis sp. 8-3EHSu isolated from roots of Suaeda maritima.</title>
        <authorList>
            <person name="Duangmal K."/>
            <person name="Chantavorakit T."/>
        </authorList>
    </citation>
    <scope>NUCLEOTIDE SEQUENCE [LARGE SCALE GENOMIC DNA]</scope>
    <source>
        <strain evidence="1 2">8-3EHSu</strain>
    </source>
</reference>
<dbReference type="AlphaFoldDB" id="A0A4Q7JBX4"/>
<dbReference type="Proteomes" id="UP000292003">
    <property type="component" value="Unassembled WGS sequence"/>
</dbReference>
<evidence type="ECO:0000313" key="2">
    <source>
        <dbReference type="Proteomes" id="UP000292003"/>
    </source>
</evidence>
<protein>
    <submittedName>
        <fullName evidence="1">Uncharacterized protein</fullName>
    </submittedName>
</protein>
<dbReference type="RefSeq" id="WP_130474127.1">
    <property type="nucleotide sequence ID" value="NZ_SFCC01000002.1"/>
</dbReference>